<dbReference type="Ensembl" id="ENSFTIT00000017987.1">
    <property type="protein sequence ID" value="ENSFTIP00000017260.1"/>
    <property type="gene ID" value="ENSFTIG00000011425.1"/>
</dbReference>
<evidence type="ECO:0000313" key="2">
    <source>
        <dbReference type="Proteomes" id="UP000694562"/>
    </source>
</evidence>
<dbReference type="AlphaFoldDB" id="A0A8C4UY28"/>
<protein>
    <submittedName>
        <fullName evidence="1">Uncharacterized protein</fullName>
    </submittedName>
</protein>
<keyword evidence="2" id="KW-1185">Reference proteome</keyword>
<sequence>VKMSSSCVAPYLCGRALDACWSPPFSHPAFTEKPSPCSFPYTYAGCGRELPHKDMLSRRYSADLRKTGSSACGPGVLQLQRKQLQACRAGLPSC</sequence>
<proteinExistence type="predicted"/>
<accession>A0A8C4UY28</accession>
<name>A0A8C4UY28_FALTI</name>
<evidence type="ECO:0000313" key="1">
    <source>
        <dbReference type="Ensembl" id="ENSFTIP00000017260.1"/>
    </source>
</evidence>
<dbReference type="Proteomes" id="UP000694562">
    <property type="component" value="Unplaced"/>
</dbReference>
<reference evidence="1" key="1">
    <citation type="submission" date="2025-08" db="UniProtKB">
        <authorList>
            <consortium name="Ensembl"/>
        </authorList>
    </citation>
    <scope>IDENTIFICATION</scope>
</reference>
<reference evidence="1" key="2">
    <citation type="submission" date="2025-09" db="UniProtKB">
        <authorList>
            <consortium name="Ensembl"/>
        </authorList>
    </citation>
    <scope>IDENTIFICATION</scope>
</reference>
<organism evidence="1 2">
    <name type="scientific">Falco tinnunculus</name>
    <name type="common">Common kestrel</name>
    <dbReference type="NCBI Taxonomy" id="100819"/>
    <lineage>
        <taxon>Eukaryota</taxon>
        <taxon>Metazoa</taxon>
        <taxon>Chordata</taxon>
        <taxon>Craniata</taxon>
        <taxon>Vertebrata</taxon>
        <taxon>Euteleostomi</taxon>
        <taxon>Archelosauria</taxon>
        <taxon>Archosauria</taxon>
        <taxon>Dinosauria</taxon>
        <taxon>Saurischia</taxon>
        <taxon>Theropoda</taxon>
        <taxon>Coelurosauria</taxon>
        <taxon>Aves</taxon>
        <taxon>Neognathae</taxon>
        <taxon>Neoaves</taxon>
        <taxon>Telluraves</taxon>
        <taxon>Australaves</taxon>
        <taxon>Falconiformes</taxon>
        <taxon>Falconidae</taxon>
        <taxon>Falco</taxon>
    </lineage>
</organism>